<dbReference type="InterPro" id="IPR041698">
    <property type="entry name" value="Methyltransf_25"/>
</dbReference>
<gene>
    <name evidence="5" type="ORF">C9I28_00685</name>
</gene>
<evidence type="ECO:0000256" key="3">
    <source>
        <dbReference type="ARBA" id="ARBA00022691"/>
    </source>
</evidence>
<reference evidence="5 6" key="1">
    <citation type="submission" date="2018-03" db="EMBL/GenBank/DDBJ databases">
        <title>Massilia armeniaca sp. nov., isolated from desert soil.</title>
        <authorList>
            <person name="Huang H."/>
            <person name="Ren M."/>
        </authorList>
    </citation>
    <scope>NUCLEOTIDE SEQUENCE [LARGE SCALE GENOMIC DNA]</scope>
    <source>
        <strain evidence="5 6">ZMN-3</strain>
    </source>
</reference>
<evidence type="ECO:0000256" key="2">
    <source>
        <dbReference type="ARBA" id="ARBA00022679"/>
    </source>
</evidence>
<dbReference type="Pfam" id="PF13649">
    <property type="entry name" value="Methyltransf_25"/>
    <property type="match status" value="1"/>
</dbReference>
<organism evidence="5 6">
    <name type="scientific">Pseudoduganella armeniaca</name>
    <dbReference type="NCBI Taxonomy" id="2072590"/>
    <lineage>
        <taxon>Bacteria</taxon>
        <taxon>Pseudomonadati</taxon>
        <taxon>Pseudomonadota</taxon>
        <taxon>Betaproteobacteria</taxon>
        <taxon>Burkholderiales</taxon>
        <taxon>Oxalobacteraceae</taxon>
        <taxon>Telluria group</taxon>
        <taxon>Pseudoduganella</taxon>
    </lineage>
</organism>
<feature type="domain" description="Methyltransferase" evidence="4">
    <location>
        <begin position="49"/>
        <end position="144"/>
    </location>
</feature>
<dbReference type="EMBL" id="CP028324">
    <property type="protein sequence ID" value="AVR94386.1"/>
    <property type="molecule type" value="Genomic_DNA"/>
</dbReference>
<dbReference type="KEGG" id="masz:C9I28_00685"/>
<sequence>MQMSDTNPQAAFWNSDAGHAWVENQAMLDHMFQPFEALLADAVRAGEQVLDVGCGTGATTLATARRVGPAGHSTGIDISAPMIATARIRAAQASLPASFACADAQHHAFEPAAFDAVVSRFGVMFFADPAAAFANLRRAARATGRLHLYAWRGAAENPFMTAAERAAAPLVALPPRLPGQPGQFAFADAAVVLAILQAAGWQEIRVDAVDVPCAFPAAGLDGYVRRMGPLGRVLPTLDEPRRHAVIDRVRGAFEPFVQGETVRYTAACWRITARADVIKG</sequence>
<evidence type="ECO:0000256" key="1">
    <source>
        <dbReference type="ARBA" id="ARBA00022603"/>
    </source>
</evidence>
<dbReference type="Proteomes" id="UP000240505">
    <property type="component" value="Chromosome"/>
</dbReference>
<evidence type="ECO:0000313" key="5">
    <source>
        <dbReference type="EMBL" id="AVR94386.1"/>
    </source>
</evidence>
<dbReference type="PANTHER" id="PTHR43464:SF19">
    <property type="entry name" value="UBIQUINONE BIOSYNTHESIS O-METHYLTRANSFERASE, MITOCHONDRIAL"/>
    <property type="match status" value="1"/>
</dbReference>
<keyword evidence="1 5" id="KW-0489">Methyltransferase</keyword>
<keyword evidence="2 5" id="KW-0808">Transferase</keyword>
<keyword evidence="6" id="KW-1185">Reference proteome</keyword>
<evidence type="ECO:0000313" key="6">
    <source>
        <dbReference type="Proteomes" id="UP000240505"/>
    </source>
</evidence>
<keyword evidence="3" id="KW-0949">S-adenosyl-L-methionine</keyword>
<dbReference type="OrthoDB" id="9777638at2"/>
<dbReference type="PANTHER" id="PTHR43464">
    <property type="entry name" value="METHYLTRANSFERASE"/>
    <property type="match status" value="1"/>
</dbReference>
<accession>A0A2R4C441</accession>
<dbReference type="InterPro" id="IPR029063">
    <property type="entry name" value="SAM-dependent_MTases_sf"/>
</dbReference>
<dbReference type="SUPFAM" id="SSF53335">
    <property type="entry name" value="S-adenosyl-L-methionine-dependent methyltransferases"/>
    <property type="match status" value="1"/>
</dbReference>
<dbReference type="Gene3D" id="3.40.50.150">
    <property type="entry name" value="Vaccinia Virus protein VP39"/>
    <property type="match status" value="1"/>
</dbReference>
<dbReference type="AlphaFoldDB" id="A0A2R4C441"/>
<dbReference type="GO" id="GO:0032259">
    <property type="term" value="P:methylation"/>
    <property type="evidence" value="ECO:0007669"/>
    <property type="project" value="UniProtKB-KW"/>
</dbReference>
<protein>
    <submittedName>
        <fullName evidence="5">SAM-dependent methyltransferase</fullName>
    </submittedName>
</protein>
<name>A0A2R4C441_9BURK</name>
<evidence type="ECO:0000259" key="4">
    <source>
        <dbReference type="Pfam" id="PF13649"/>
    </source>
</evidence>
<proteinExistence type="predicted"/>
<dbReference type="GO" id="GO:0008168">
    <property type="term" value="F:methyltransferase activity"/>
    <property type="evidence" value="ECO:0007669"/>
    <property type="project" value="UniProtKB-KW"/>
</dbReference>
<dbReference type="CDD" id="cd02440">
    <property type="entry name" value="AdoMet_MTases"/>
    <property type="match status" value="1"/>
</dbReference>